<dbReference type="AlphaFoldDB" id="A0A0W8F8A4"/>
<reference evidence="1" key="1">
    <citation type="journal article" date="2015" name="Proc. Natl. Acad. Sci. U.S.A.">
        <title>Networks of energetic and metabolic interactions define dynamics in microbial communities.</title>
        <authorList>
            <person name="Embree M."/>
            <person name="Liu J.K."/>
            <person name="Al-Bassam M.M."/>
            <person name="Zengler K."/>
        </authorList>
    </citation>
    <scope>NUCLEOTIDE SEQUENCE</scope>
</reference>
<protein>
    <submittedName>
        <fullName evidence="1">Uncharacterized protein</fullName>
    </submittedName>
</protein>
<name>A0A0W8F8A4_9ZZZZ</name>
<accession>A0A0W8F8A4</accession>
<evidence type="ECO:0000313" key="1">
    <source>
        <dbReference type="EMBL" id="KUG17084.1"/>
    </source>
</evidence>
<proteinExistence type="predicted"/>
<comment type="caution">
    <text evidence="1">The sequence shown here is derived from an EMBL/GenBank/DDBJ whole genome shotgun (WGS) entry which is preliminary data.</text>
</comment>
<sequence>MLVFCSRVWSPHLQNSRGGEDIRNYLRKMAADIGIVQRDYEKV</sequence>
<organism evidence="1">
    <name type="scientific">hydrocarbon metagenome</name>
    <dbReference type="NCBI Taxonomy" id="938273"/>
    <lineage>
        <taxon>unclassified sequences</taxon>
        <taxon>metagenomes</taxon>
        <taxon>ecological metagenomes</taxon>
    </lineage>
</organism>
<dbReference type="EMBL" id="LNQE01001464">
    <property type="protein sequence ID" value="KUG17084.1"/>
    <property type="molecule type" value="Genomic_DNA"/>
</dbReference>
<gene>
    <name evidence="1" type="ORF">ASZ90_013228</name>
</gene>